<dbReference type="Pfam" id="PF24883">
    <property type="entry name" value="NPHP3_N"/>
    <property type="match status" value="1"/>
</dbReference>
<comment type="caution">
    <text evidence="3">The sequence shown here is derived from an EMBL/GenBank/DDBJ whole genome shotgun (WGS) entry which is preliminary data.</text>
</comment>
<dbReference type="PROSITE" id="PS50837">
    <property type="entry name" value="NACHT"/>
    <property type="match status" value="1"/>
</dbReference>
<dbReference type="PANTHER" id="PTHR10039">
    <property type="entry name" value="AMELOGENIN"/>
    <property type="match status" value="1"/>
</dbReference>
<dbReference type="SUPFAM" id="SSF52540">
    <property type="entry name" value="P-loop containing nucleoside triphosphate hydrolases"/>
    <property type="match status" value="1"/>
</dbReference>
<keyword evidence="1" id="KW-0677">Repeat</keyword>
<evidence type="ECO:0000313" key="3">
    <source>
        <dbReference type="EMBL" id="KAG5161949.1"/>
    </source>
</evidence>
<dbReference type="InterPro" id="IPR027417">
    <property type="entry name" value="P-loop_NTPase"/>
</dbReference>
<reference evidence="3" key="1">
    <citation type="submission" date="2021-02" db="EMBL/GenBank/DDBJ databases">
        <title>Psilocybe cubensis genome.</title>
        <authorList>
            <person name="Mckernan K.J."/>
            <person name="Crawford S."/>
            <person name="Trippe A."/>
            <person name="Kane L.T."/>
            <person name="Mclaughlin S."/>
        </authorList>
    </citation>
    <scope>NUCLEOTIDE SEQUENCE [LARGE SCALE GENOMIC DNA]</scope>
    <source>
        <strain evidence="3">MGC-MH-2018</strain>
    </source>
</reference>
<dbReference type="EMBL" id="JAFIQS010000022">
    <property type="protein sequence ID" value="KAG5161949.1"/>
    <property type="molecule type" value="Genomic_DNA"/>
</dbReference>
<gene>
    <name evidence="3" type="ORF">JR316_013083</name>
</gene>
<organism evidence="3">
    <name type="scientific">Psilocybe cubensis</name>
    <name type="common">Psychedelic mushroom</name>
    <name type="synonym">Stropharia cubensis</name>
    <dbReference type="NCBI Taxonomy" id="181762"/>
    <lineage>
        <taxon>Eukaryota</taxon>
        <taxon>Fungi</taxon>
        <taxon>Dikarya</taxon>
        <taxon>Basidiomycota</taxon>
        <taxon>Agaricomycotina</taxon>
        <taxon>Agaricomycetes</taxon>
        <taxon>Agaricomycetidae</taxon>
        <taxon>Agaricales</taxon>
        <taxon>Agaricineae</taxon>
        <taxon>Strophariaceae</taxon>
        <taxon>Psilocybe</taxon>
    </lineage>
</organism>
<evidence type="ECO:0000259" key="2">
    <source>
        <dbReference type="PROSITE" id="PS50837"/>
    </source>
</evidence>
<protein>
    <recommendedName>
        <fullName evidence="2">NACHT domain-containing protein</fullName>
    </recommendedName>
</protein>
<dbReference type="AlphaFoldDB" id="A0A8H7XLG5"/>
<dbReference type="InterPro" id="IPR056884">
    <property type="entry name" value="NPHP3-like_N"/>
</dbReference>
<feature type="domain" description="NACHT" evidence="2">
    <location>
        <begin position="76"/>
        <end position="227"/>
    </location>
</feature>
<dbReference type="Gene3D" id="3.40.50.300">
    <property type="entry name" value="P-loop containing nucleotide triphosphate hydrolases"/>
    <property type="match status" value="1"/>
</dbReference>
<sequence length="1035" mass="118770">MQQISNVRTLMINGGKFTQARNVYEAGKDAGEFYQSLDAVYDSAERFLNAQCHPGTRERIIETIMEWIDDPTPEKQALWLYGAAGAGKSAIGQSIATMLKECSANRRYGSSFFFAKGVPGRGDGNKLFSTIAYELAINFPEYRAVLDTIMQENPTLPTKSINIQLQNLIIRPLAKVRNWPAHHPVVIIDGLDECSGEKRMQVGILSTIANSIIQHHIPLRFLIISRPEYWIADAFETGRFSSIVKRLSLQDDLEANAGIRTYLRDEFNRIYDENIEVMHSIPRTWPEDHIIDGFVHLASGQYVYASTVIKFIGDSLHCDPFEQLRILCSLDPHDAQAFSELDQLYAAILLSYPHWDRLKLVLSVIAYYGYTNSESLMELVLGVPPSELRQILRSMRSLIYMTEPKCSPLLQSLIPTFGIPRYETPWLSFHHLSFNEFLADPCRSGKFMVDKFSMLVHVFCVDIRHLRELLQGNSDIDEIIDRIGASQYHLGLPQRAVRAVLRHITKLTSSEMSIIINELTSLYSTLDGILFNTDKFIPRSKHILWILSRFKDSLLRDLCWRKERIRNKLTSLLDLLQSLQRLVNMAFSISAQEVLKTIPMDGPIFGYFVRRSWNQGTKLSFNIASFRDIGEKMNITHDVIISELQSIHDIVNICQVNGGLVETIIDLFTEEIDKIPKACLRPSLLAEWETPGLIDVVEQLNQLLNTTEDVPDLLLRAVANFLHCPAQSDIHSQEYFQVPHKMIILNILMHPQLPKSPEHLARYAAGSLDWFRRQLTGPNRRVLEEHDGTLILRLERAARATFLALLSLYIKHSSFFVVSAMLSDNYPTEYQDQHHIMDVSPMIDGTYLVSRYVDTEGANTESWLTSRVLNECLEEVEKSLGSQHPQWPIQPSDWYPHLAAFLLNVFAESFYVSTEEKLYVFSVLISNSFSPILLQCMPYAIPTQENLKKIRLMRHLWHKVHRRYRWRPAAGFSDLTMEFLAKYDRKTFCGMEYDNLISWLVELRATESRRILGVNISDDINYNMYTTDEEGPGTQ</sequence>
<evidence type="ECO:0000256" key="1">
    <source>
        <dbReference type="ARBA" id="ARBA00022737"/>
    </source>
</evidence>
<dbReference type="PANTHER" id="PTHR10039:SF17">
    <property type="entry name" value="FUNGAL STAND N-TERMINAL GOODBYE DOMAIN-CONTAINING PROTEIN-RELATED"/>
    <property type="match status" value="1"/>
</dbReference>
<proteinExistence type="predicted"/>
<accession>A0A8H7XLG5</accession>
<dbReference type="InterPro" id="IPR007111">
    <property type="entry name" value="NACHT_NTPase"/>
</dbReference>
<name>A0A8H7XLG5_PSICU</name>